<evidence type="ECO:0000259" key="22">
    <source>
        <dbReference type="Pfam" id="PF02896"/>
    </source>
</evidence>
<evidence type="ECO:0000259" key="23">
    <source>
        <dbReference type="Pfam" id="PF05524"/>
    </source>
</evidence>
<dbReference type="InterPro" id="IPR023151">
    <property type="entry name" value="PEP_util_CS"/>
</dbReference>
<dbReference type="GO" id="GO:0005737">
    <property type="term" value="C:cytoplasm"/>
    <property type="evidence" value="ECO:0007669"/>
    <property type="project" value="UniProtKB-SubCell"/>
</dbReference>
<dbReference type="InterPro" id="IPR006318">
    <property type="entry name" value="PTS_EI-like"/>
</dbReference>
<evidence type="ECO:0000313" key="24">
    <source>
        <dbReference type="EMBL" id="SEM55374.1"/>
    </source>
</evidence>
<evidence type="ECO:0000256" key="9">
    <source>
        <dbReference type="ARBA" id="ARBA00022490"/>
    </source>
</evidence>
<gene>
    <name evidence="24" type="ORF">SAMN05216180_0543</name>
</gene>
<evidence type="ECO:0000256" key="5">
    <source>
        <dbReference type="ARBA" id="ARBA00007837"/>
    </source>
</evidence>
<evidence type="ECO:0000256" key="12">
    <source>
        <dbReference type="ARBA" id="ARBA00022683"/>
    </source>
</evidence>
<dbReference type="InterPro" id="IPR008731">
    <property type="entry name" value="PTS_EIN"/>
</dbReference>
<keyword evidence="14 17" id="KW-0418">Kinase</keyword>
<dbReference type="Gene3D" id="3.50.30.10">
    <property type="entry name" value="Phosphohistidine domain"/>
    <property type="match status" value="1"/>
</dbReference>
<dbReference type="EMBL" id="FOCG01000001">
    <property type="protein sequence ID" value="SEM55374.1"/>
    <property type="molecule type" value="Genomic_DNA"/>
</dbReference>
<evidence type="ECO:0000256" key="15">
    <source>
        <dbReference type="ARBA" id="ARBA00022842"/>
    </source>
</evidence>
<keyword evidence="25" id="KW-1185">Reference proteome</keyword>
<protein>
    <recommendedName>
        <fullName evidence="7 17">Phosphoenolpyruvate-protein phosphotransferase</fullName>
        <ecNumber evidence="6 17">2.7.3.9</ecNumber>
    </recommendedName>
    <alternativeName>
        <fullName evidence="16 17">Phosphotransferase system, enzyme I</fullName>
    </alternativeName>
</protein>
<feature type="domain" description="PEP-utilising enzyme mobile" evidence="21">
    <location>
        <begin position="155"/>
        <end position="223"/>
    </location>
</feature>
<dbReference type="PRINTS" id="PR01736">
    <property type="entry name" value="PHPHTRNFRASE"/>
</dbReference>
<comment type="subcellular location">
    <subcellularLocation>
        <location evidence="4 17">Cytoplasm</location>
    </subcellularLocation>
</comment>
<evidence type="ECO:0000256" key="16">
    <source>
        <dbReference type="ARBA" id="ARBA00033235"/>
    </source>
</evidence>
<dbReference type="SUPFAM" id="SSF52009">
    <property type="entry name" value="Phosphohistidine domain"/>
    <property type="match status" value="1"/>
</dbReference>
<evidence type="ECO:0000256" key="14">
    <source>
        <dbReference type="ARBA" id="ARBA00022777"/>
    </source>
</evidence>
<dbReference type="SUPFAM" id="SSF47831">
    <property type="entry name" value="Enzyme I of the PEP:sugar phosphotransferase system HPr-binding (sub)domain"/>
    <property type="match status" value="1"/>
</dbReference>
<feature type="binding site" evidence="19">
    <location>
        <position position="330"/>
    </location>
    <ligand>
        <name>phosphoenolpyruvate</name>
        <dbReference type="ChEBI" id="CHEBI:58702"/>
    </ligand>
</feature>
<dbReference type="OrthoDB" id="9765468at2"/>
<dbReference type="GO" id="GO:0016301">
    <property type="term" value="F:kinase activity"/>
    <property type="evidence" value="ECO:0007669"/>
    <property type="project" value="UniProtKB-KW"/>
</dbReference>
<feature type="binding site" evidence="19">
    <location>
        <begin position="452"/>
        <end position="453"/>
    </location>
    <ligand>
        <name>phosphoenolpyruvate</name>
        <dbReference type="ChEBI" id="CHEBI:58702"/>
    </ligand>
</feature>
<evidence type="ECO:0000256" key="1">
    <source>
        <dbReference type="ARBA" id="ARBA00000683"/>
    </source>
</evidence>
<name>A0A1H7ZBK6_9FIRM</name>
<dbReference type="InterPro" id="IPR050499">
    <property type="entry name" value="PEP-utilizing_PTS_enzyme"/>
</dbReference>
<dbReference type="Gene3D" id="1.10.274.10">
    <property type="entry name" value="PtsI, HPr-binding domain"/>
    <property type="match status" value="1"/>
</dbReference>
<dbReference type="InterPro" id="IPR000121">
    <property type="entry name" value="PEP_util_C"/>
</dbReference>
<feature type="active site" description="Tele-phosphohistidine intermediate" evidence="18">
    <location>
        <position position="187"/>
    </location>
</feature>
<feature type="binding site" evidence="20">
    <location>
        <position position="429"/>
    </location>
    <ligand>
        <name>Mg(2+)</name>
        <dbReference type="ChEBI" id="CHEBI:18420"/>
    </ligand>
</feature>
<dbReference type="InterPro" id="IPR008279">
    <property type="entry name" value="PEP-util_enz_mobile_dom"/>
</dbReference>
<dbReference type="STRING" id="474960.SAMN05216180_0543"/>
<evidence type="ECO:0000256" key="11">
    <source>
        <dbReference type="ARBA" id="ARBA00022679"/>
    </source>
</evidence>
<keyword evidence="11 17" id="KW-0808">Transferase</keyword>
<organism evidence="24 25">
    <name type="scientific">Hydrogenoanaerobacterium saccharovorans</name>
    <dbReference type="NCBI Taxonomy" id="474960"/>
    <lineage>
        <taxon>Bacteria</taxon>
        <taxon>Bacillati</taxon>
        <taxon>Bacillota</taxon>
        <taxon>Clostridia</taxon>
        <taxon>Eubacteriales</taxon>
        <taxon>Oscillospiraceae</taxon>
        <taxon>Hydrogenoanaerobacterium</taxon>
    </lineage>
</organism>
<dbReference type="GO" id="GO:0009401">
    <property type="term" value="P:phosphoenolpyruvate-dependent sugar phosphotransferase system"/>
    <property type="evidence" value="ECO:0007669"/>
    <property type="project" value="UniProtKB-KW"/>
</dbReference>
<dbReference type="Gene3D" id="3.20.20.60">
    <property type="entry name" value="Phosphoenolpyruvate-binding domains"/>
    <property type="match status" value="1"/>
</dbReference>
<keyword evidence="10 17" id="KW-0762">Sugar transport</keyword>
<dbReference type="Pfam" id="PF00391">
    <property type="entry name" value="PEP-utilizers"/>
    <property type="match status" value="1"/>
</dbReference>
<accession>A0A1H7ZBK6</accession>
<dbReference type="PROSITE" id="PS00742">
    <property type="entry name" value="PEP_ENZYMES_2"/>
    <property type="match status" value="1"/>
</dbReference>
<dbReference type="PANTHER" id="PTHR46244:SF3">
    <property type="entry name" value="PHOSPHOENOLPYRUVATE-PROTEIN PHOSPHOTRANSFERASE"/>
    <property type="match status" value="1"/>
</dbReference>
<evidence type="ECO:0000256" key="20">
    <source>
        <dbReference type="PIRSR" id="PIRSR000732-3"/>
    </source>
</evidence>
<feature type="binding site" evidence="20">
    <location>
        <position position="453"/>
    </location>
    <ligand>
        <name>Mg(2+)</name>
        <dbReference type="ChEBI" id="CHEBI:18420"/>
    </ligand>
</feature>
<comment type="function">
    <text evidence="3 17">General (non sugar-specific) component of the phosphoenolpyruvate-dependent sugar phosphotransferase system (sugar PTS). This major carbohydrate active-transport system catalyzes the phosphorylation of incoming sugar substrates concomitantly with their translocation across the cell membrane. Enzyme I transfers the phosphoryl group from phosphoenolpyruvate (PEP) to the phosphoryl carrier protein (HPr).</text>
</comment>
<evidence type="ECO:0000256" key="13">
    <source>
        <dbReference type="ARBA" id="ARBA00022723"/>
    </source>
</evidence>
<evidence type="ECO:0000256" key="2">
    <source>
        <dbReference type="ARBA" id="ARBA00001946"/>
    </source>
</evidence>
<dbReference type="Proteomes" id="UP000199158">
    <property type="component" value="Unassembled WGS sequence"/>
</dbReference>
<dbReference type="RefSeq" id="WP_092751380.1">
    <property type="nucleotide sequence ID" value="NZ_FOCG01000001.1"/>
</dbReference>
<dbReference type="SUPFAM" id="SSF51621">
    <property type="entry name" value="Phosphoenolpyruvate/pyruvate domain"/>
    <property type="match status" value="1"/>
</dbReference>
<keyword evidence="13 17" id="KW-0479">Metal-binding</keyword>
<dbReference type="EC" id="2.7.3.9" evidence="6 17"/>
<evidence type="ECO:0000256" key="8">
    <source>
        <dbReference type="ARBA" id="ARBA00022448"/>
    </source>
</evidence>
<keyword evidence="24" id="KW-0670">Pyruvate</keyword>
<dbReference type="InterPro" id="IPR036618">
    <property type="entry name" value="PtsI_HPr-bd_sf"/>
</dbReference>
<evidence type="ECO:0000256" key="3">
    <source>
        <dbReference type="ARBA" id="ARBA00002728"/>
    </source>
</evidence>
<keyword evidence="8 17" id="KW-0813">Transport</keyword>
<sequence>MKEMHGIAASRGIAIGLYQALQIADVKIPYRIVENIQEEYQRFETARLNVIAKLNQVYTENVELLGENAEIFNIHAMMLEDLDYLDSIHNLILQDKCNAEHAVSVTSKKFSEIFSSMEDAYMNQRSADVIDISRQVIDVLMGTEKGLLYGTGKIVVGAEDLLPGHTMQMDKSRILAFITGKGSAVSHAAILAGSLGIPMVAGLGDNLECISDGELLIVDGTQGLVIADPDENTLQNYRSKLLAQQEILCNLQKFKNAQSITLDGRRVELCANIGNPDEIENALLNGAEGIGLMRSEFLYMNASSFPTEEQQFTIYKSMLERMQGKRVVVRTLDFGADKHVDYFELPKEANPALGYRAIRICLSQKDIFGPQIRALLRASVYGKLAIMFPMVISVDEVREIKAFVQEQKQQLIEAGIAVSDSLELGVMIETPAAALISDQLAQEVDFFSIGTNDLTQYTLAVDRMNEKIGHLFNTSHPAVLQLINLTIQNAHKNGIWVGICGEAAADTLLTPHFLSMGIDELSVSVPSILPVREVVCKLDLSQFQG</sequence>
<keyword evidence="9 17" id="KW-0963">Cytoplasm</keyword>
<dbReference type="AlphaFoldDB" id="A0A1H7ZBK6"/>
<proteinExistence type="inferred from homology"/>
<dbReference type="GO" id="GO:0008965">
    <property type="term" value="F:phosphoenolpyruvate-protein phosphotransferase activity"/>
    <property type="evidence" value="ECO:0007669"/>
    <property type="project" value="UniProtKB-EC"/>
</dbReference>
<comment type="cofactor">
    <cofactor evidence="2 17 20">
        <name>Mg(2+)</name>
        <dbReference type="ChEBI" id="CHEBI:18420"/>
    </cofactor>
</comment>
<evidence type="ECO:0000256" key="4">
    <source>
        <dbReference type="ARBA" id="ARBA00004496"/>
    </source>
</evidence>
<dbReference type="GO" id="GO:0046872">
    <property type="term" value="F:metal ion binding"/>
    <property type="evidence" value="ECO:0007669"/>
    <property type="project" value="UniProtKB-KW"/>
</dbReference>
<dbReference type="InterPro" id="IPR015813">
    <property type="entry name" value="Pyrv/PenolPyrv_kinase-like_dom"/>
</dbReference>
<dbReference type="InterPro" id="IPR040442">
    <property type="entry name" value="Pyrv_kinase-like_dom_sf"/>
</dbReference>
<feature type="domain" description="Phosphotransferase system enzyme I N-terminal" evidence="23">
    <location>
        <begin position="5"/>
        <end position="125"/>
    </location>
</feature>
<dbReference type="PIRSF" id="PIRSF000732">
    <property type="entry name" value="PTS_enzyme_I"/>
    <property type="match status" value="1"/>
</dbReference>
<dbReference type="InterPro" id="IPR024692">
    <property type="entry name" value="PTS_EI"/>
</dbReference>
<evidence type="ECO:0000256" key="18">
    <source>
        <dbReference type="PIRSR" id="PIRSR000732-1"/>
    </source>
</evidence>
<evidence type="ECO:0000256" key="7">
    <source>
        <dbReference type="ARBA" id="ARBA00016544"/>
    </source>
</evidence>
<dbReference type="InterPro" id="IPR036637">
    <property type="entry name" value="Phosphohistidine_dom_sf"/>
</dbReference>
<evidence type="ECO:0000256" key="19">
    <source>
        <dbReference type="PIRSR" id="PIRSR000732-2"/>
    </source>
</evidence>
<keyword evidence="12 17" id="KW-0598">Phosphotransferase system</keyword>
<evidence type="ECO:0000256" key="6">
    <source>
        <dbReference type="ARBA" id="ARBA00012232"/>
    </source>
</evidence>
<feature type="active site" description="Proton donor" evidence="18">
    <location>
        <position position="500"/>
    </location>
</feature>
<evidence type="ECO:0000256" key="10">
    <source>
        <dbReference type="ARBA" id="ARBA00022597"/>
    </source>
</evidence>
<feature type="domain" description="PEP-utilising enzyme C-terminal" evidence="22">
    <location>
        <begin position="251"/>
        <end position="538"/>
    </location>
</feature>
<dbReference type="NCBIfam" id="TIGR01417">
    <property type="entry name" value="PTS_I_fam"/>
    <property type="match status" value="1"/>
</dbReference>
<dbReference type="PANTHER" id="PTHR46244">
    <property type="entry name" value="PHOSPHOENOLPYRUVATE-PROTEIN PHOSPHOTRANSFERASE"/>
    <property type="match status" value="1"/>
</dbReference>
<feature type="binding site" evidence="19">
    <location>
        <position position="294"/>
    </location>
    <ligand>
        <name>phosphoenolpyruvate</name>
        <dbReference type="ChEBI" id="CHEBI:58702"/>
    </ligand>
</feature>
<evidence type="ECO:0000313" key="25">
    <source>
        <dbReference type="Proteomes" id="UP000199158"/>
    </source>
</evidence>
<comment type="catalytic activity">
    <reaction evidence="1 17">
        <text>L-histidyl-[protein] + phosphoenolpyruvate = N(pros)-phospho-L-histidyl-[protein] + pyruvate</text>
        <dbReference type="Rhea" id="RHEA:23880"/>
        <dbReference type="Rhea" id="RHEA-COMP:9745"/>
        <dbReference type="Rhea" id="RHEA-COMP:9746"/>
        <dbReference type="ChEBI" id="CHEBI:15361"/>
        <dbReference type="ChEBI" id="CHEBI:29979"/>
        <dbReference type="ChEBI" id="CHEBI:58702"/>
        <dbReference type="ChEBI" id="CHEBI:64837"/>
        <dbReference type="EC" id="2.7.3.9"/>
    </reaction>
</comment>
<evidence type="ECO:0000259" key="21">
    <source>
        <dbReference type="Pfam" id="PF00391"/>
    </source>
</evidence>
<keyword evidence="15 17" id="KW-0460">Magnesium</keyword>
<evidence type="ECO:0000256" key="17">
    <source>
        <dbReference type="PIRNR" id="PIRNR000732"/>
    </source>
</evidence>
<dbReference type="Pfam" id="PF05524">
    <property type="entry name" value="PEP-utilisers_N"/>
    <property type="match status" value="1"/>
</dbReference>
<reference evidence="24 25" key="1">
    <citation type="submission" date="2016-10" db="EMBL/GenBank/DDBJ databases">
        <authorList>
            <person name="de Groot N.N."/>
        </authorList>
    </citation>
    <scope>NUCLEOTIDE SEQUENCE [LARGE SCALE GENOMIC DNA]</scope>
    <source>
        <strain evidence="24 25">CGMCC 1.5070</strain>
    </source>
</reference>
<feature type="binding site" evidence="19">
    <location>
        <position position="463"/>
    </location>
    <ligand>
        <name>phosphoenolpyruvate</name>
        <dbReference type="ChEBI" id="CHEBI:58702"/>
    </ligand>
</feature>
<comment type="similarity">
    <text evidence="5 17">Belongs to the PEP-utilizing enzyme family.</text>
</comment>
<dbReference type="Pfam" id="PF02896">
    <property type="entry name" value="PEP-utilizers_C"/>
    <property type="match status" value="1"/>
</dbReference>